<organism evidence="2">
    <name type="scientific">Capitella teleta</name>
    <name type="common">Polychaete worm</name>
    <dbReference type="NCBI Taxonomy" id="283909"/>
    <lineage>
        <taxon>Eukaryota</taxon>
        <taxon>Metazoa</taxon>
        <taxon>Spiralia</taxon>
        <taxon>Lophotrochozoa</taxon>
        <taxon>Annelida</taxon>
        <taxon>Polychaeta</taxon>
        <taxon>Sedentaria</taxon>
        <taxon>Scolecida</taxon>
        <taxon>Capitellidae</taxon>
        <taxon>Capitella</taxon>
    </lineage>
</organism>
<dbReference type="EMBL" id="AMQN01024618">
    <property type="status" value="NOT_ANNOTATED_CDS"/>
    <property type="molecule type" value="Genomic_DNA"/>
</dbReference>
<dbReference type="SMART" id="SM00114">
    <property type="entry name" value="CARD"/>
    <property type="match status" value="1"/>
</dbReference>
<reference evidence="2 4" key="2">
    <citation type="journal article" date="2013" name="Nature">
        <title>Insights into bilaterian evolution from three spiralian genomes.</title>
        <authorList>
            <person name="Simakov O."/>
            <person name="Marletaz F."/>
            <person name="Cho S.J."/>
            <person name="Edsinger-Gonzales E."/>
            <person name="Havlak P."/>
            <person name="Hellsten U."/>
            <person name="Kuo D.H."/>
            <person name="Larsson T."/>
            <person name="Lv J."/>
            <person name="Arendt D."/>
            <person name="Savage R."/>
            <person name="Osoegawa K."/>
            <person name="de Jong P."/>
            <person name="Grimwood J."/>
            <person name="Chapman J.A."/>
            <person name="Shapiro H."/>
            <person name="Aerts A."/>
            <person name="Otillar R.P."/>
            <person name="Terry A.Y."/>
            <person name="Boore J.L."/>
            <person name="Grigoriev I.V."/>
            <person name="Lindberg D.R."/>
            <person name="Seaver E.C."/>
            <person name="Weisblat D.A."/>
            <person name="Putnam N.H."/>
            <person name="Rokhsar D.S."/>
        </authorList>
    </citation>
    <scope>NUCLEOTIDE SEQUENCE</scope>
    <source>
        <strain evidence="2 4">I ESC-2004</strain>
    </source>
</reference>
<evidence type="ECO:0000259" key="1">
    <source>
        <dbReference type="PROSITE" id="PS50209"/>
    </source>
</evidence>
<dbReference type="Gene3D" id="1.10.533.10">
    <property type="entry name" value="Death Domain, Fas"/>
    <property type="match status" value="1"/>
</dbReference>
<dbReference type="GO" id="GO:0042981">
    <property type="term" value="P:regulation of apoptotic process"/>
    <property type="evidence" value="ECO:0007669"/>
    <property type="project" value="InterPro"/>
</dbReference>
<dbReference type="Pfam" id="PF00619">
    <property type="entry name" value="CARD"/>
    <property type="match status" value="1"/>
</dbReference>
<dbReference type="HOGENOM" id="CLU_1688402_0_0_1"/>
<protein>
    <recommendedName>
        <fullName evidence="1">CARD domain-containing protein</fullName>
    </recommendedName>
</protein>
<gene>
    <name evidence="2" type="ORF">CAPTEDRAFT_213225</name>
</gene>
<evidence type="ECO:0000313" key="2">
    <source>
        <dbReference type="EMBL" id="ELU03248.1"/>
    </source>
</evidence>
<reference evidence="4" key="1">
    <citation type="submission" date="2012-12" db="EMBL/GenBank/DDBJ databases">
        <authorList>
            <person name="Hellsten U."/>
            <person name="Grimwood J."/>
            <person name="Chapman J.A."/>
            <person name="Shapiro H."/>
            <person name="Aerts A."/>
            <person name="Otillar R.P."/>
            <person name="Terry A.Y."/>
            <person name="Boore J.L."/>
            <person name="Simakov O."/>
            <person name="Marletaz F."/>
            <person name="Cho S.-J."/>
            <person name="Edsinger-Gonzales E."/>
            <person name="Havlak P."/>
            <person name="Kuo D.-H."/>
            <person name="Larsson T."/>
            <person name="Lv J."/>
            <person name="Arendt D."/>
            <person name="Savage R."/>
            <person name="Osoegawa K."/>
            <person name="de Jong P."/>
            <person name="Lindberg D.R."/>
            <person name="Seaver E.C."/>
            <person name="Weisblat D.A."/>
            <person name="Putnam N.H."/>
            <person name="Grigoriev I.V."/>
            <person name="Rokhsar D.S."/>
        </authorList>
    </citation>
    <scope>NUCLEOTIDE SEQUENCE</scope>
    <source>
        <strain evidence="4">I ESC-2004</strain>
    </source>
</reference>
<dbReference type="SUPFAM" id="SSF47986">
    <property type="entry name" value="DEATH domain"/>
    <property type="match status" value="1"/>
</dbReference>
<dbReference type="InterPro" id="IPR011029">
    <property type="entry name" value="DEATH-like_dom_sf"/>
</dbReference>
<evidence type="ECO:0000313" key="3">
    <source>
        <dbReference type="EnsemblMetazoa" id="CapteP213225"/>
    </source>
</evidence>
<dbReference type="EMBL" id="KB303354">
    <property type="protein sequence ID" value="ELU03248.1"/>
    <property type="molecule type" value="Genomic_DNA"/>
</dbReference>
<evidence type="ECO:0000313" key="4">
    <source>
        <dbReference type="Proteomes" id="UP000014760"/>
    </source>
</evidence>
<dbReference type="CDD" id="cd01671">
    <property type="entry name" value="CARD"/>
    <property type="match status" value="1"/>
</dbReference>
<dbReference type="EMBL" id="AMQN01024617">
    <property type="status" value="NOT_ANNOTATED_CDS"/>
    <property type="molecule type" value="Genomic_DNA"/>
</dbReference>
<dbReference type="AlphaFoldDB" id="R7UHF9"/>
<keyword evidence="4" id="KW-1185">Reference proteome</keyword>
<proteinExistence type="predicted"/>
<feature type="domain" description="CARD" evidence="1">
    <location>
        <begin position="4"/>
        <end position="93"/>
    </location>
</feature>
<dbReference type="Proteomes" id="UP000014760">
    <property type="component" value="Unassembled WGS sequence"/>
</dbReference>
<dbReference type="EnsemblMetazoa" id="CapteT213225">
    <property type="protein sequence ID" value="CapteP213225"/>
    <property type="gene ID" value="CapteG213225"/>
</dbReference>
<dbReference type="OrthoDB" id="10004338at2759"/>
<reference evidence="3" key="3">
    <citation type="submission" date="2015-06" db="UniProtKB">
        <authorList>
            <consortium name="EnsemblMetazoa"/>
        </authorList>
    </citation>
    <scope>IDENTIFICATION</scope>
</reference>
<dbReference type="InterPro" id="IPR001315">
    <property type="entry name" value="CARD"/>
</dbReference>
<dbReference type="PROSITE" id="PS50209">
    <property type="entry name" value="CARD"/>
    <property type="match status" value="1"/>
</dbReference>
<sequence length="156" mass="18629">MALLSEQRKQILTDKRVELVASIKLHGLWPHLRSHRIVTEQNEARIKFNRNSFEQIGELLDHLAKRTESDFEAFCECLEKDNQGHIVTEILRYSAQSHSNKDFKPITHEFYKEKWQEQWSSEHENKLYCIQPTLGKWAKSSREIRREKIVQERKGN</sequence>
<accession>R7UHF9</accession>
<name>R7UHF9_CAPTE</name>